<dbReference type="Gene3D" id="1.10.30.10">
    <property type="entry name" value="High mobility group box domain"/>
    <property type="match status" value="1"/>
</dbReference>
<evidence type="ECO:0000256" key="1">
    <source>
        <dbReference type="SAM" id="MobiDB-lite"/>
    </source>
</evidence>
<accession>A0A9N8ZI96</accession>
<sequence>MSFGTFPSFAASPLLMLHLVLLRLWCGDTARSSAGPFPPSCFFVGSSDSLTALAITFCFATLSNGLLSSDDELNNLLKREQDSQYKYPDSSDPTVRNQLMMNTISHPFIKPKFPPIINLRELITKQVSTDPSKNNSGRAPNAFIIYRKIFVETARKDGYQLPMTVVSLMASQSWELEPDVVKEEYKRLAKEANIIRNEIIPKSSRRRKREKWNIISFPNTSTTCKAPIVVKSKSTIKKKQQMTVNPIKQVEILSPTSPVSPFEFESPKITFDIPFDIVSPIIDRFLDSDSVPDDPLQNNPPNTRDKFNPQQSTEFNKESIIGEQNVNNSIDSLVIQRDNIGYIYNEFEFDSQGFSSFNDDDTISYPSFWSEF</sequence>
<reference evidence="3" key="1">
    <citation type="submission" date="2021-06" db="EMBL/GenBank/DDBJ databases">
        <authorList>
            <person name="Kallberg Y."/>
            <person name="Tangrot J."/>
            <person name="Rosling A."/>
        </authorList>
    </citation>
    <scope>NUCLEOTIDE SEQUENCE</scope>
    <source>
        <strain evidence="3">UK204</strain>
    </source>
</reference>
<protein>
    <submittedName>
        <fullName evidence="3">5936_t:CDS:1</fullName>
    </submittedName>
</protein>
<dbReference type="Proteomes" id="UP000789570">
    <property type="component" value="Unassembled WGS sequence"/>
</dbReference>
<feature type="chain" id="PRO_5040178101" evidence="2">
    <location>
        <begin position="23"/>
        <end position="372"/>
    </location>
</feature>
<dbReference type="InterPro" id="IPR036910">
    <property type="entry name" value="HMG_box_dom_sf"/>
</dbReference>
<gene>
    <name evidence="3" type="ORF">FCALED_LOCUS3498</name>
</gene>
<keyword evidence="4" id="KW-1185">Reference proteome</keyword>
<evidence type="ECO:0000256" key="2">
    <source>
        <dbReference type="SAM" id="SignalP"/>
    </source>
</evidence>
<feature type="compositionally biased region" description="Polar residues" evidence="1">
    <location>
        <begin position="296"/>
        <end position="310"/>
    </location>
</feature>
<feature type="region of interest" description="Disordered" evidence="1">
    <location>
        <begin position="289"/>
        <end position="310"/>
    </location>
</feature>
<proteinExistence type="predicted"/>
<organism evidence="3 4">
    <name type="scientific">Funneliformis caledonium</name>
    <dbReference type="NCBI Taxonomy" id="1117310"/>
    <lineage>
        <taxon>Eukaryota</taxon>
        <taxon>Fungi</taxon>
        <taxon>Fungi incertae sedis</taxon>
        <taxon>Mucoromycota</taxon>
        <taxon>Glomeromycotina</taxon>
        <taxon>Glomeromycetes</taxon>
        <taxon>Glomerales</taxon>
        <taxon>Glomeraceae</taxon>
        <taxon>Funneliformis</taxon>
    </lineage>
</organism>
<name>A0A9N8ZI96_9GLOM</name>
<dbReference type="OrthoDB" id="2307332at2759"/>
<evidence type="ECO:0000313" key="4">
    <source>
        <dbReference type="Proteomes" id="UP000789570"/>
    </source>
</evidence>
<comment type="caution">
    <text evidence="3">The sequence shown here is derived from an EMBL/GenBank/DDBJ whole genome shotgun (WGS) entry which is preliminary data.</text>
</comment>
<dbReference type="AlphaFoldDB" id="A0A9N8ZI96"/>
<evidence type="ECO:0000313" key="3">
    <source>
        <dbReference type="EMBL" id="CAG8496781.1"/>
    </source>
</evidence>
<feature type="signal peptide" evidence="2">
    <location>
        <begin position="1"/>
        <end position="22"/>
    </location>
</feature>
<dbReference type="SUPFAM" id="SSF47095">
    <property type="entry name" value="HMG-box"/>
    <property type="match status" value="1"/>
</dbReference>
<dbReference type="EMBL" id="CAJVPQ010000617">
    <property type="protein sequence ID" value="CAG8496781.1"/>
    <property type="molecule type" value="Genomic_DNA"/>
</dbReference>
<keyword evidence="2" id="KW-0732">Signal</keyword>